<feature type="chain" id="PRO_5032825958" evidence="1">
    <location>
        <begin position="19"/>
        <end position="777"/>
    </location>
</feature>
<dbReference type="EMBL" id="JABCJF010000002">
    <property type="protein sequence ID" value="NMR33774.1"/>
    <property type="molecule type" value="Genomic_DNA"/>
</dbReference>
<dbReference type="Proteomes" id="UP000548067">
    <property type="component" value="Unassembled WGS sequence"/>
</dbReference>
<dbReference type="NCBIfam" id="TIGR04131">
    <property type="entry name" value="Bac_Flav_CTERM"/>
    <property type="match status" value="1"/>
</dbReference>
<dbReference type="Pfam" id="PF13585">
    <property type="entry name" value="CHU_C"/>
    <property type="match status" value="1"/>
</dbReference>
<evidence type="ECO:0000313" key="3">
    <source>
        <dbReference type="Proteomes" id="UP000548067"/>
    </source>
</evidence>
<protein>
    <submittedName>
        <fullName evidence="2">Gliding motility-associated C-terminal domain-containing protein</fullName>
    </submittedName>
</protein>
<dbReference type="Gene3D" id="2.60.120.380">
    <property type="match status" value="1"/>
</dbReference>
<feature type="signal peptide" evidence="1">
    <location>
        <begin position="1"/>
        <end position="18"/>
    </location>
</feature>
<evidence type="ECO:0000256" key="1">
    <source>
        <dbReference type="SAM" id="SignalP"/>
    </source>
</evidence>
<dbReference type="AlphaFoldDB" id="A0A848N2M0"/>
<reference evidence="2 3" key="1">
    <citation type="submission" date="2020-04" db="EMBL/GenBank/DDBJ databases">
        <title>Genome analysis and antimicrobial resistance characteristics of Chryseobacterium aquaticum isolated from farmed salmonids.</title>
        <authorList>
            <person name="Saticioglu I.B."/>
            <person name="Duman M."/>
            <person name="Altun S."/>
        </authorList>
    </citation>
    <scope>NUCLEOTIDE SEQUENCE [LARGE SCALE GENOMIC DNA]</scope>
    <source>
        <strain evidence="2 3">C-174</strain>
    </source>
</reference>
<sequence>MKKLLLFFVLITSQLYFSQSDCVTAIPVCGNSSFSYTPTGSGLVDEDLQGCLSSDENYSVWYSFTIATSGTLTFTIDPAVFADDYDFGVYGPNLTCGTLGAPIRCNFSGADGPTGLSLTATDPNGGGTQWSSYMDVVAGQTYYLVIDNFLSTSNGFSLNWGGTATLTSAFNNPALTPNPFITPGTPSATPNAPNEILKCALPMQFDFTTLSAGIINGNPNFTVTYHDTENNAITGASPFTTALVNGTTIYYYRLKYTDPADPTNPINGCFQIGTFKFKQGNIVATDATITACNTNGFGTGTFNLTTANVFTDPTAIKKYYPTLNDLNAGTNEITNPTAYVSAAPKTVFVKVTSVEGCTDTAEITLQFLPPLPVLNLNVFTCNNNNTGSGTFDLTSANVYTGTNITKKYYLTFADLAAGTNEITNPVAFISGVPKKIFVKVINSEGCTGNGELTLQFYPTVIVNDAVVESCYIPTNITTAVFDLTTVNVTSQTGVTKKYYTTLANATAGTNEILNPTVYIASNSEVFIKVFNSDSCFSIAKITLKVLPPVKSTVLKDKTICMEDRTTLDAGPGFDGYEWNTGATTQTIQGVPVGSYWVKLQTGKCFTMQQVNVYASQQPIIAGLDITNNTITVNASGGTAPYQYSIDGITWQNSNVFNNLPRGENKIYLKDSFDCNPIIVQVTVPNLINAITPNGDNVNDVLDYTSLAYKKDLVFTIYNRYGNKIYEGDKMRNYKWDGTSSGKKIGTGTYWYTISWTENDANRTQTKYSGWILVKNRE</sequence>
<name>A0A848N2M0_9FLAO</name>
<dbReference type="RefSeq" id="WP_169320737.1">
    <property type="nucleotide sequence ID" value="NZ_JABCJF010000002.1"/>
</dbReference>
<dbReference type="InterPro" id="IPR026341">
    <property type="entry name" value="T9SS_type_B"/>
</dbReference>
<proteinExistence type="predicted"/>
<accession>A0A848N2M0</accession>
<comment type="caution">
    <text evidence="2">The sequence shown here is derived from an EMBL/GenBank/DDBJ whole genome shotgun (WGS) entry which is preliminary data.</text>
</comment>
<keyword evidence="1" id="KW-0732">Signal</keyword>
<evidence type="ECO:0000313" key="2">
    <source>
        <dbReference type="EMBL" id="NMR33774.1"/>
    </source>
</evidence>
<organism evidence="2 3">
    <name type="scientific">Chryseobacterium aquaticum</name>
    <dbReference type="NCBI Taxonomy" id="452084"/>
    <lineage>
        <taxon>Bacteria</taxon>
        <taxon>Pseudomonadati</taxon>
        <taxon>Bacteroidota</taxon>
        <taxon>Flavobacteriia</taxon>
        <taxon>Flavobacteriales</taxon>
        <taxon>Weeksellaceae</taxon>
        <taxon>Chryseobacterium group</taxon>
        <taxon>Chryseobacterium</taxon>
    </lineage>
</organism>
<gene>
    <name evidence="2" type="ORF">HIO71_06075</name>
</gene>